<name>A0A2C6L004_9APIC</name>
<feature type="compositionally biased region" description="Polar residues" evidence="6">
    <location>
        <begin position="475"/>
        <end position="489"/>
    </location>
</feature>
<comment type="caution">
    <text evidence="8">The sequence shown here is derived from an EMBL/GenBank/DDBJ whole genome shotgun (WGS) entry which is preliminary data.</text>
</comment>
<evidence type="ECO:0000256" key="5">
    <source>
        <dbReference type="ARBA" id="ARBA00023002"/>
    </source>
</evidence>
<dbReference type="Proteomes" id="UP000221165">
    <property type="component" value="Unassembled WGS sequence"/>
</dbReference>
<evidence type="ECO:0000313" key="9">
    <source>
        <dbReference type="Proteomes" id="UP000221165"/>
    </source>
</evidence>
<dbReference type="PANTHER" id="PTHR45936:SF1">
    <property type="entry name" value="TRNA-DIHYDROURIDINE(20) SYNTHASE [NAD(P)+]-LIKE"/>
    <property type="match status" value="1"/>
</dbReference>
<evidence type="ECO:0000256" key="3">
    <source>
        <dbReference type="ARBA" id="ARBA00022643"/>
    </source>
</evidence>
<feature type="compositionally biased region" description="Low complexity" evidence="6">
    <location>
        <begin position="323"/>
        <end position="333"/>
    </location>
</feature>
<dbReference type="AlphaFoldDB" id="A0A2C6L004"/>
<dbReference type="VEuPathDB" id="ToxoDB:CSUI_000695"/>
<feature type="compositionally biased region" description="Basic and acidic residues" evidence="6">
    <location>
        <begin position="289"/>
        <end position="303"/>
    </location>
</feature>
<dbReference type="InterPro" id="IPR052582">
    <property type="entry name" value="tRNA-DUS-like"/>
</dbReference>
<dbReference type="SUPFAM" id="SSF51395">
    <property type="entry name" value="FMN-linked oxidoreductases"/>
    <property type="match status" value="1"/>
</dbReference>
<keyword evidence="9" id="KW-1185">Reference proteome</keyword>
<evidence type="ECO:0000256" key="4">
    <source>
        <dbReference type="ARBA" id="ARBA00022694"/>
    </source>
</evidence>
<protein>
    <submittedName>
        <fullName evidence="8">Dihydrouridine synthase protein</fullName>
    </submittedName>
</protein>
<feature type="region of interest" description="Disordered" evidence="6">
    <location>
        <begin position="468"/>
        <end position="489"/>
    </location>
</feature>
<feature type="domain" description="DUS-like FMN-binding" evidence="7">
    <location>
        <begin position="31"/>
        <end position="265"/>
    </location>
</feature>
<gene>
    <name evidence="8" type="ORF">CSUI_000695</name>
</gene>
<dbReference type="GO" id="GO:0050660">
    <property type="term" value="F:flavin adenine dinucleotide binding"/>
    <property type="evidence" value="ECO:0007669"/>
    <property type="project" value="InterPro"/>
</dbReference>
<dbReference type="GO" id="GO:0017150">
    <property type="term" value="F:tRNA dihydrouridine synthase activity"/>
    <property type="evidence" value="ECO:0007669"/>
    <property type="project" value="InterPro"/>
</dbReference>
<evidence type="ECO:0000313" key="8">
    <source>
        <dbReference type="EMBL" id="PHJ25450.1"/>
    </source>
</evidence>
<reference evidence="8 9" key="1">
    <citation type="journal article" date="2017" name="Int. J. Parasitol.">
        <title>The genome of the protozoan parasite Cystoisospora suis and a reverse vaccinology approach to identify vaccine candidates.</title>
        <authorList>
            <person name="Palmieri N."/>
            <person name="Shrestha A."/>
            <person name="Ruttkowski B."/>
            <person name="Beck T."/>
            <person name="Vogl C."/>
            <person name="Tomley F."/>
            <person name="Blake D.P."/>
            <person name="Joachim A."/>
        </authorList>
    </citation>
    <scope>NUCLEOTIDE SEQUENCE [LARGE SCALE GENOMIC DNA]</scope>
    <source>
        <strain evidence="8 9">Wien I</strain>
    </source>
</reference>
<dbReference type="InterPro" id="IPR018517">
    <property type="entry name" value="tRNA_hU_synthase_CS"/>
</dbReference>
<dbReference type="Gene3D" id="3.20.20.70">
    <property type="entry name" value="Aldolase class I"/>
    <property type="match status" value="1"/>
</dbReference>
<evidence type="ECO:0000256" key="1">
    <source>
        <dbReference type="ARBA" id="ARBA00001917"/>
    </source>
</evidence>
<dbReference type="InterPro" id="IPR013785">
    <property type="entry name" value="Aldolase_TIM"/>
</dbReference>
<dbReference type="EMBL" id="MIGC01000272">
    <property type="protein sequence ID" value="PHJ25450.1"/>
    <property type="molecule type" value="Genomic_DNA"/>
</dbReference>
<feature type="region of interest" description="Disordered" evidence="6">
    <location>
        <begin position="289"/>
        <end position="333"/>
    </location>
</feature>
<dbReference type="InterPro" id="IPR035587">
    <property type="entry name" value="DUS-like_FMN-bd"/>
</dbReference>
<dbReference type="GeneID" id="94424137"/>
<proteinExistence type="predicted"/>
<sequence>MHDNTIDPTGSRAVQDESEKDEHFYRGKWILAPMVRIGILPFRLECLKYGADLVYTEEIIDHKLLNTVRTFNEDFGTTEYIHQQDYTCVFSTCQEERGKVVLQLGTCDSVRALKASELVAQDVVGIDVNMGCPKSFSIKGGMGAALLKTPLIATDILKTLRRNLSCYVTCKIRLLDTIPQTIDFARMCESCGIDALALHARETHERPNHRAHWDAFPIVRSSLSIPFIANGDFLSSNDAAVFQEKGGGADSLMFARGALWDPSIFLSKPDGTIWNGPSSSVFVNRLTEERAGSSREQPTHVEGWRSSSNGAGDGVAAGSSFEAPRSLSSPRSAPPRLTLFGDYIKQYSSSEGQEGSRLVKDTEAKDRCVDKMILFAQLKDEIVVRLDEALSIICNAPYQAMKFALQSMAVHRDDSRELKTSITSSKSVRDLCKTLGIDSFYSSVSPALPPHANTLVYYQKQKKSPLSLETTTTTPVTDQSASPFTGPSTSLTLKRFLQSKGINSTDGLDEVDEVGREYVVESSSGGQERGGQSRDDSETAQTKTCVERRIDSCSHSTGSLSTDVCDGDERQNGHRLSPSSFQKEGTEKVRGKDEDDRGGGKSARRRDASQERSDERDLEGVKKVKVAEKEFCQSSDREQPGCQ</sequence>
<dbReference type="CDD" id="cd02801">
    <property type="entry name" value="DUS_like_FMN"/>
    <property type="match status" value="1"/>
</dbReference>
<evidence type="ECO:0000256" key="2">
    <source>
        <dbReference type="ARBA" id="ARBA00022630"/>
    </source>
</evidence>
<accession>A0A2C6L004</accession>
<keyword evidence="2" id="KW-0285">Flavoprotein</keyword>
<keyword evidence="3" id="KW-0288">FMN</keyword>
<dbReference type="PROSITE" id="PS01136">
    <property type="entry name" value="UPF0034"/>
    <property type="match status" value="1"/>
</dbReference>
<feature type="region of interest" description="Disordered" evidence="6">
    <location>
        <begin position="520"/>
        <end position="623"/>
    </location>
</feature>
<organism evidence="8 9">
    <name type="scientific">Cystoisospora suis</name>
    <dbReference type="NCBI Taxonomy" id="483139"/>
    <lineage>
        <taxon>Eukaryota</taxon>
        <taxon>Sar</taxon>
        <taxon>Alveolata</taxon>
        <taxon>Apicomplexa</taxon>
        <taxon>Conoidasida</taxon>
        <taxon>Coccidia</taxon>
        <taxon>Eucoccidiorida</taxon>
        <taxon>Eimeriorina</taxon>
        <taxon>Sarcocystidae</taxon>
        <taxon>Cystoisospora</taxon>
    </lineage>
</organism>
<keyword evidence="5" id="KW-0560">Oxidoreductase</keyword>
<dbReference type="Pfam" id="PF01207">
    <property type="entry name" value="Dus"/>
    <property type="match status" value="1"/>
</dbReference>
<evidence type="ECO:0000256" key="6">
    <source>
        <dbReference type="SAM" id="MobiDB-lite"/>
    </source>
</evidence>
<dbReference type="GO" id="GO:0005737">
    <property type="term" value="C:cytoplasm"/>
    <property type="evidence" value="ECO:0007669"/>
    <property type="project" value="TreeGrafter"/>
</dbReference>
<dbReference type="RefSeq" id="XP_067927097.1">
    <property type="nucleotide sequence ID" value="XM_068060926.1"/>
</dbReference>
<evidence type="ECO:0000259" key="7">
    <source>
        <dbReference type="Pfam" id="PF01207"/>
    </source>
</evidence>
<dbReference type="PANTHER" id="PTHR45936">
    <property type="entry name" value="TRNA-DIHYDROURIDINE(20) SYNTHASE [NAD(P)+]-LIKE"/>
    <property type="match status" value="1"/>
</dbReference>
<comment type="cofactor">
    <cofactor evidence="1">
        <name>FMN</name>
        <dbReference type="ChEBI" id="CHEBI:58210"/>
    </cofactor>
</comment>
<feature type="compositionally biased region" description="Polar residues" evidence="6">
    <location>
        <begin position="553"/>
        <end position="562"/>
    </location>
</feature>
<keyword evidence="4" id="KW-0819">tRNA processing</keyword>
<feature type="compositionally biased region" description="Basic and acidic residues" evidence="6">
    <location>
        <begin position="584"/>
        <end position="623"/>
    </location>
</feature>
<dbReference type="OrthoDB" id="272303at2759"/>